<dbReference type="InterPro" id="IPR029154">
    <property type="entry name" value="HIBADH-like_NADP-bd"/>
</dbReference>
<dbReference type="OrthoDB" id="9812907at2"/>
<dbReference type="InterPro" id="IPR015815">
    <property type="entry name" value="HIBADH-related"/>
</dbReference>
<dbReference type="InterPro" id="IPR036291">
    <property type="entry name" value="NAD(P)-bd_dom_sf"/>
</dbReference>
<dbReference type="STRING" id="1267768.BV394_06840"/>
<keyword evidence="1" id="KW-0560">Oxidoreductase</keyword>
<dbReference type="RefSeq" id="WP_076979489.1">
    <property type="nucleotide sequence ID" value="NZ_CP019124.1"/>
</dbReference>
<protein>
    <submittedName>
        <fullName evidence="3">Oxidoreductase</fullName>
    </submittedName>
</protein>
<gene>
    <name evidence="3" type="ORF">BV394_06840</name>
</gene>
<dbReference type="GO" id="GO:0051287">
    <property type="term" value="F:NAD binding"/>
    <property type="evidence" value="ECO:0007669"/>
    <property type="project" value="InterPro"/>
</dbReference>
<reference evidence="3 4" key="1">
    <citation type="submission" date="2017-01" db="EMBL/GenBank/DDBJ databases">
        <title>Genomic analysis of Xuhuaishuia manganoxidans DY6-4.</title>
        <authorList>
            <person name="Wang X."/>
        </authorList>
    </citation>
    <scope>NUCLEOTIDE SEQUENCE [LARGE SCALE GENOMIC DNA]</scope>
    <source>
        <strain evidence="3 4">DY6-4</strain>
    </source>
</reference>
<dbReference type="PIRSF" id="PIRSF000103">
    <property type="entry name" value="HIBADH"/>
    <property type="match status" value="1"/>
</dbReference>
<proteinExistence type="predicted"/>
<dbReference type="Gene3D" id="3.40.50.720">
    <property type="entry name" value="NAD(P)-binding Rossmann-like Domain"/>
    <property type="match status" value="1"/>
</dbReference>
<keyword evidence="2" id="KW-0520">NAD</keyword>
<organism evidence="3 4">
    <name type="scientific">Brevirhabdus pacifica</name>
    <dbReference type="NCBI Taxonomy" id="1267768"/>
    <lineage>
        <taxon>Bacteria</taxon>
        <taxon>Pseudomonadati</taxon>
        <taxon>Pseudomonadota</taxon>
        <taxon>Alphaproteobacteria</taxon>
        <taxon>Rhodobacterales</taxon>
        <taxon>Paracoccaceae</taxon>
        <taxon>Brevirhabdus</taxon>
    </lineage>
</organism>
<evidence type="ECO:0000256" key="2">
    <source>
        <dbReference type="ARBA" id="ARBA00023027"/>
    </source>
</evidence>
<dbReference type="SUPFAM" id="SSF48179">
    <property type="entry name" value="6-phosphogluconate dehydrogenase C-terminal domain-like"/>
    <property type="match status" value="1"/>
</dbReference>
<dbReference type="InterPro" id="IPR008927">
    <property type="entry name" value="6-PGluconate_DH-like_C_sf"/>
</dbReference>
<name>A0A1U7DHL0_9RHOB</name>
<evidence type="ECO:0000313" key="3">
    <source>
        <dbReference type="EMBL" id="APX89466.1"/>
    </source>
</evidence>
<dbReference type="GO" id="GO:0050661">
    <property type="term" value="F:NADP binding"/>
    <property type="evidence" value="ECO:0007669"/>
    <property type="project" value="InterPro"/>
</dbReference>
<dbReference type="Pfam" id="PF14833">
    <property type="entry name" value="NAD_binding_11"/>
    <property type="match status" value="1"/>
</dbReference>
<sequence length="283" mass="30020">MRCGFIGVGEMGRHMAGHVQNAGHEVRVHDLDAAALKACRAEGLAPAAGLAELATWAEALVIMVATDDQTRAVVADILGALGGSDSAQPPAILVTATNHPDTMRELAAACAEAGVDFVDAPVCYGREGARNGDLVSLAGGPARAVARLSPVMLSYSRSIEHIGEAPGSGQIAKTCNNMMHWAACVANYEVLSLARSLGLDAQRMRETLLKCPARNTTLERWDTTRFTWHEKDMDLALELAQSRGLPLPLFGAVDQLVKHLGPQDVADLLRGERAAYLGKPLDP</sequence>
<dbReference type="Pfam" id="PF03446">
    <property type="entry name" value="NAD_binding_2"/>
    <property type="match status" value="1"/>
</dbReference>
<dbReference type="GO" id="GO:0016491">
    <property type="term" value="F:oxidoreductase activity"/>
    <property type="evidence" value="ECO:0007669"/>
    <property type="project" value="UniProtKB-KW"/>
</dbReference>
<dbReference type="SUPFAM" id="SSF51735">
    <property type="entry name" value="NAD(P)-binding Rossmann-fold domains"/>
    <property type="match status" value="1"/>
</dbReference>
<dbReference type="PANTHER" id="PTHR43060:SF15">
    <property type="entry name" value="3-HYDROXYISOBUTYRATE DEHYDROGENASE-LIKE 1, MITOCHONDRIAL-RELATED"/>
    <property type="match status" value="1"/>
</dbReference>
<dbReference type="Proteomes" id="UP000187266">
    <property type="component" value="Chromosome"/>
</dbReference>
<evidence type="ECO:0000256" key="1">
    <source>
        <dbReference type="ARBA" id="ARBA00023002"/>
    </source>
</evidence>
<dbReference type="AlphaFoldDB" id="A0A1U7DHL0"/>
<dbReference type="InterPro" id="IPR006115">
    <property type="entry name" value="6PGDH_NADP-bd"/>
</dbReference>
<accession>A0A1U7DHL0</accession>
<evidence type="ECO:0000313" key="4">
    <source>
        <dbReference type="Proteomes" id="UP000187266"/>
    </source>
</evidence>
<keyword evidence="4" id="KW-1185">Reference proteome</keyword>
<dbReference type="InterPro" id="IPR013328">
    <property type="entry name" value="6PGD_dom2"/>
</dbReference>
<accession>A0A2M9DDM1</accession>
<dbReference type="PANTHER" id="PTHR43060">
    <property type="entry name" value="3-HYDROXYISOBUTYRATE DEHYDROGENASE-LIKE 1, MITOCHONDRIAL-RELATED"/>
    <property type="match status" value="1"/>
</dbReference>
<dbReference type="Gene3D" id="1.10.1040.10">
    <property type="entry name" value="N-(1-d-carboxylethyl)-l-norvaline Dehydrogenase, domain 2"/>
    <property type="match status" value="1"/>
</dbReference>
<dbReference type="EMBL" id="CP019124">
    <property type="protein sequence ID" value="APX89466.1"/>
    <property type="molecule type" value="Genomic_DNA"/>
</dbReference>